<feature type="compositionally biased region" description="Low complexity" evidence="1">
    <location>
        <begin position="77"/>
        <end position="87"/>
    </location>
</feature>
<proteinExistence type="predicted"/>
<name>A0A397HVN0_9GLOM</name>
<gene>
    <name evidence="2" type="ORF">Glove_309g166</name>
</gene>
<evidence type="ECO:0000313" key="3">
    <source>
        <dbReference type="Proteomes" id="UP000266861"/>
    </source>
</evidence>
<accession>A0A397HVN0</accession>
<comment type="caution">
    <text evidence="2">The sequence shown here is derived from an EMBL/GenBank/DDBJ whole genome shotgun (WGS) entry which is preliminary data.</text>
</comment>
<evidence type="ECO:0000256" key="1">
    <source>
        <dbReference type="SAM" id="MobiDB-lite"/>
    </source>
</evidence>
<dbReference type="AlphaFoldDB" id="A0A397HVN0"/>
<protein>
    <submittedName>
        <fullName evidence="2">Uncharacterized protein</fullName>
    </submittedName>
</protein>
<keyword evidence="3" id="KW-1185">Reference proteome</keyword>
<dbReference type="EMBL" id="PQFF01000283">
    <property type="protein sequence ID" value="RHZ66058.1"/>
    <property type="molecule type" value="Genomic_DNA"/>
</dbReference>
<evidence type="ECO:0000313" key="2">
    <source>
        <dbReference type="EMBL" id="RHZ66058.1"/>
    </source>
</evidence>
<reference evidence="2 3" key="1">
    <citation type="submission" date="2018-08" db="EMBL/GenBank/DDBJ databases">
        <title>Genome and evolution of the arbuscular mycorrhizal fungus Diversispora epigaea (formerly Glomus versiforme) and its bacterial endosymbionts.</title>
        <authorList>
            <person name="Sun X."/>
            <person name="Fei Z."/>
            <person name="Harrison M."/>
        </authorList>
    </citation>
    <scope>NUCLEOTIDE SEQUENCE [LARGE SCALE GENOMIC DNA]</scope>
    <source>
        <strain evidence="2 3">IT104</strain>
    </source>
</reference>
<feature type="compositionally biased region" description="Polar residues" evidence="1">
    <location>
        <begin position="65"/>
        <end position="75"/>
    </location>
</feature>
<feature type="region of interest" description="Disordered" evidence="1">
    <location>
        <begin position="65"/>
        <end position="87"/>
    </location>
</feature>
<dbReference type="Proteomes" id="UP000266861">
    <property type="component" value="Unassembled WGS sequence"/>
</dbReference>
<sequence length="87" mass="9724">MLGYWKTLEQWITLEYWTTQILEYWNTGNTVDNSNTGIHCSAENTGQRLNVGILGILDDSETLDNTGTKNNNGILDNNGRTGNTNNT</sequence>
<organism evidence="2 3">
    <name type="scientific">Diversispora epigaea</name>
    <dbReference type="NCBI Taxonomy" id="1348612"/>
    <lineage>
        <taxon>Eukaryota</taxon>
        <taxon>Fungi</taxon>
        <taxon>Fungi incertae sedis</taxon>
        <taxon>Mucoromycota</taxon>
        <taxon>Glomeromycotina</taxon>
        <taxon>Glomeromycetes</taxon>
        <taxon>Diversisporales</taxon>
        <taxon>Diversisporaceae</taxon>
        <taxon>Diversispora</taxon>
    </lineage>
</organism>